<gene>
    <name evidence="2" type="ORF">D3874_00565</name>
</gene>
<feature type="chain" id="PRO_5019147694" evidence="1">
    <location>
        <begin position="22"/>
        <end position="143"/>
    </location>
</feature>
<keyword evidence="3" id="KW-1185">Reference proteome</keyword>
<comment type="caution">
    <text evidence="2">The sequence shown here is derived from an EMBL/GenBank/DDBJ whole genome shotgun (WGS) entry which is preliminary data.</text>
</comment>
<sequence length="143" mass="15686">MKTFRMAAAFLAVWVCLPAAAETVVAPDKVPTPAQKKAVEKVIEQALDTDMPSVEDFLVGTVELNDDGRPDLIIHMQGIEWCGSSGCAAFAILATTQGFSSKPIEFPNFGERVTVRDAVHKGMHDLSFDDSRHVFVWTGKQYD</sequence>
<keyword evidence="1" id="KW-0732">Signal</keyword>
<organism evidence="2 3">
    <name type="scientific">Oleomonas cavernae</name>
    <dbReference type="NCBI Taxonomy" id="2320859"/>
    <lineage>
        <taxon>Bacteria</taxon>
        <taxon>Pseudomonadati</taxon>
        <taxon>Pseudomonadota</taxon>
        <taxon>Alphaproteobacteria</taxon>
        <taxon>Acetobacterales</taxon>
        <taxon>Acetobacteraceae</taxon>
        <taxon>Oleomonas</taxon>
    </lineage>
</organism>
<reference evidence="2 3" key="1">
    <citation type="submission" date="2018-09" db="EMBL/GenBank/DDBJ databases">
        <authorList>
            <person name="Zhu H."/>
        </authorList>
    </citation>
    <scope>NUCLEOTIDE SEQUENCE [LARGE SCALE GENOMIC DNA]</scope>
    <source>
        <strain evidence="2 3">K1W22B-8</strain>
    </source>
</reference>
<dbReference type="AlphaFoldDB" id="A0A418WT02"/>
<protein>
    <submittedName>
        <fullName evidence="2">Uncharacterized protein</fullName>
    </submittedName>
</protein>
<dbReference type="Proteomes" id="UP000284605">
    <property type="component" value="Unassembled WGS sequence"/>
</dbReference>
<proteinExistence type="predicted"/>
<accession>A0A418WT02</accession>
<feature type="signal peptide" evidence="1">
    <location>
        <begin position="1"/>
        <end position="21"/>
    </location>
</feature>
<evidence type="ECO:0000256" key="1">
    <source>
        <dbReference type="SAM" id="SignalP"/>
    </source>
</evidence>
<evidence type="ECO:0000313" key="2">
    <source>
        <dbReference type="EMBL" id="RJF94380.1"/>
    </source>
</evidence>
<name>A0A418WT02_9PROT</name>
<evidence type="ECO:0000313" key="3">
    <source>
        <dbReference type="Proteomes" id="UP000284605"/>
    </source>
</evidence>
<dbReference type="EMBL" id="QYUK01000008">
    <property type="protein sequence ID" value="RJF94380.1"/>
    <property type="molecule type" value="Genomic_DNA"/>
</dbReference>